<dbReference type="RefSeq" id="WP_033205531.1">
    <property type="nucleotide sequence ID" value="NZ_LGUP01000143.1"/>
</dbReference>
<organism evidence="1 2">
    <name type="scientific">Streptomyces viridochromogenes</name>
    <dbReference type="NCBI Taxonomy" id="1938"/>
    <lineage>
        <taxon>Bacteria</taxon>
        <taxon>Bacillati</taxon>
        <taxon>Actinomycetota</taxon>
        <taxon>Actinomycetes</taxon>
        <taxon>Kitasatosporales</taxon>
        <taxon>Streptomycetaceae</taxon>
        <taxon>Streptomyces</taxon>
    </lineage>
</organism>
<dbReference type="PATRIC" id="fig|1938.6.peg.3563"/>
<dbReference type="OrthoDB" id="4335460at2"/>
<comment type="caution">
    <text evidence="1">The sequence shown here is derived from an EMBL/GenBank/DDBJ whole genome shotgun (WGS) entry which is preliminary data.</text>
</comment>
<dbReference type="InterPro" id="IPR009282">
    <property type="entry name" value="DUF937"/>
</dbReference>
<dbReference type="Proteomes" id="UP000037023">
    <property type="component" value="Unassembled WGS sequence"/>
</dbReference>
<accession>A0A0L8KJY2</accession>
<evidence type="ECO:0000313" key="1">
    <source>
        <dbReference type="EMBL" id="KOG26190.1"/>
    </source>
</evidence>
<evidence type="ECO:0008006" key="3">
    <source>
        <dbReference type="Google" id="ProtNLM"/>
    </source>
</evidence>
<sequence>MADSSFQDEVLTELGDDRLQEIAGLVGTDAAGARELVGGSVAELSGELRQAASEPSSADEVRAAVDEVTSPEPPLQGVATLGGLVSGGLMAGVLAKLAKPAAKAVAKRTGLPPATVDRAVDILVPVVLAALTKRAATKKGGGLGDLLGGGTKK</sequence>
<proteinExistence type="predicted"/>
<dbReference type="Pfam" id="PF06078">
    <property type="entry name" value="DUF937"/>
    <property type="match status" value="2"/>
</dbReference>
<dbReference type="EMBL" id="LGUP01000143">
    <property type="protein sequence ID" value="KOG26190.1"/>
    <property type="molecule type" value="Genomic_DNA"/>
</dbReference>
<protein>
    <recommendedName>
        <fullName evidence="3">DUF937 domain-containing protein</fullName>
    </recommendedName>
</protein>
<gene>
    <name evidence="1" type="ORF">ADK34_16455</name>
</gene>
<dbReference type="AlphaFoldDB" id="A0A0L8KJY2"/>
<name>A0A0L8KJY2_STRVR</name>
<evidence type="ECO:0000313" key="2">
    <source>
        <dbReference type="Proteomes" id="UP000037023"/>
    </source>
</evidence>
<reference evidence="1 2" key="1">
    <citation type="submission" date="2015-06" db="EMBL/GenBank/DDBJ databases">
        <authorList>
            <person name="Hoefler B.C."/>
            <person name="Straight P.D."/>
        </authorList>
    </citation>
    <scope>NUCLEOTIDE SEQUENCE [LARGE SCALE GENOMIC DNA]</scope>
    <source>
        <strain evidence="1 2">NRRL 3427</strain>
    </source>
</reference>